<feature type="domain" description="Mannitol dehydrogenase C-terminal" evidence="4">
    <location>
        <begin position="243"/>
        <end position="348"/>
    </location>
</feature>
<comment type="caution">
    <text evidence="5">The sequence shown here is derived from an EMBL/GenBank/DDBJ whole genome shotgun (WGS) entry which is preliminary data.</text>
</comment>
<dbReference type="SUPFAM" id="SSF48179">
    <property type="entry name" value="6-phosphogluconate dehydrogenase C-terminal domain-like"/>
    <property type="match status" value="1"/>
</dbReference>
<dbReference type="Proteomes" id="UP000294547">
    <property type="component" value="Unassembled WGS sequence"/>
</dbReference>
<dbReference type="Pfam" id="PF08125">
    <property type="entry name" value="Mannitol_dh_C"/>
    <property type="match status" value="1"/>
</dbReference>
<dbReference type="InterPro" id="IPR013328">
    <property type="entry name" value="6PGD_dom2"/>
</dbReference>
<proteinExistence type="predicted"/>
<accession>A0A4R6RNP0</accession>
<dbReference type="Gene3D" id="1.10.1040.10">
    <property type="entry name" value="N-(1-d-carboxylethyl)-l-norvaline Dehydrogenase, domain 2"/>
    <property type="match status" value="1"/>
</dbReference>
<evidence type="ECO:0000259" key="3">
    <source>
        <dbReference type="Pfam" id="PF01232"/>
    </source>
</evidence>
<protein>
    <submittedName>
        <fullName evidence="5">Tagaturonate reductase</fullName>
    </submittedName>
</protein>
<dbReference type="RefSeq" id="WP_126541491.1">
    <property type="nucleotide sequence ID" value="NZ_BSPM01000008.1"/>
</dbReference>
<dbReference type="Pfam" id="PF01232">
    <property type="entry name" value="Mannitol_dh"/>
    <property type="match status" value="1"/>
</dbReference>
<dbReference type="GO" id="GO:0016491">
    <property type="term" value="F:oxidoreductase activity"/>
    <property type="evidence" value="ECO:0007669"/>
    <property type="project" value="UniProtKB-KW"/>
</dbReference>
<dbReference type="Gene3D" id="3.40.50.720">
    <property type="entry name" value="NAD(P)-binding Rossmann-like Domain"/>
    <property type="match status" value="1"/>
</dbReference>
<reference evidence="5 6" key="1">
    <citation type="submission" date="2019-03" db="EMBL/GenBank/DDBJ databases">
        <title>Genomic Encyclopedia of Type Strains, Phase IV (KMG-IV): sequencing the most valuable type-strain genomes for metagenomic binning, comparative biology and taxonomic classification.</title>
        <authorList>
            <person name="Goeker M."/>
        </authorList>
    </citation>
    <scope>NUCLEOTIDE SEQUENCE [LARGE SCALE GENOMIC DNA]</scope>
    <source>
        <strain evidence="5 6">DSM 102969</strain>
    </source>
</reference>
<gene>
    <name evidence="5" type="ORF">EDD54_1694</name>
</gene>
<dbReference type="InterPro" id="IPR036291">
    <property type="entry name" value="NAD(P)-bd_dom_sf"/>
</dbReference>
<evidence type="ECO:0000256" key="1">
    <source>
        <dbReference type="ARBA" id="ARBA00023002"/>
    </source>
</evidence>
<dbReference type="EMBL" id="SNXY01000006">
    <property type="protein sequence ID" value="TDP87795.1"/>
    <property type="molecule type" value="Genomic_DNA"/>
</dbReference>
<evidence type="ECO:0000313" key="5">
    <source>
        <dbReference type="EMBL" id="TDP87795.1"/>
    </source>
</evidence>
<evidence type="ECO:0000256" key="2">
    <source>
        <dbReference type="ARBA" id="ARBA00023027"/>
    </source>
</evidence>
<keyword evidence="2" id="KW-0520">NAD</keyword>
<organism evidence="5 6">
    <name type="scientific">Oharaeibacter diazotrophicus</name>
    <dbReference type="NCBI Taxonomy" id="1920512"/>
    <lineage>
        <taxon>Bacteria</taxon>
        <taxon>Pseudomonadati</taxon>
        <taxon>Pseudomonadota</taxon>
        <taxon>Alphaproteobacteria</taxon>
        <taxon>Hyphomicrobiales</taxon>
        <taxon>Pleomorphomonadaceae</taxon>
        <taxon>Oharaeibacter</taxon>
    </lineage>
</organism>
<dbReference type="PANTHER" id="PTHR30524">
    <property type="entry name" value="MANNITOL-1-PHOSPHATE 5-DEHYDROGENASE"/>
    <property type="match status" value="1"/>
</dbReference>
<dbReference type="OrthoDB" id="271711at2"/>
<keyword evidence="6" id="KW-1185">Reference proteome</keyword>
<sequence length="375" mass="40248">MSDFPILQFGTSRFLQAHVDLFVHEAAEAGQAAGPVAIVASSGDGGRRGRLAAFDDPAGYPVEIRGLEAGVPVERTVRVRSVRRGLDLVADWDEVRAVAAGAAFWISNVSEGGYRLADGPPVDLDAATPPAGFPARLLMLLHHRWRVGGPAPVVMPTELVRRNGEVLHGLVRGLAVAAGAPAAFLDWLDRDCVFVVGLVDRIVSAPLEPAGAVAEPYALWAIERRPGLSLPCEHPAIVVADALEPFERLKLHILNLGHTVLAHGWRAAGRPEGATVRAAMADPATRAHLEAVYRDEVLPGFSARGLGAEAEAYVATTLERFANPFLDHRLADIAVNHGEKAERRIADFLAWVRAVHSFHLAPELENVLHIAREGT</sequence>
<dbReference type="PANTHER" id="PTHR30524:SF0">
    <property type="entry name" value="ALTRONATE OXIDOREDUCTASE-RELATED"/>
    <property type="match status" value="1"/>
</dbReference>
<feature type="domain" description="Mannitol dehydrogenase N-terminal" evidence="3">
    <location>
        <begin position="6"/>
        <end position="224"/>
    </location>
</feature>
<dbReference type="InterPro" id="IPR013131">
    <property type="entry name" value="Mannitol_DH_N"/>
</dbReference>
<evidence type="ECO:0000259" key="4">
    <source>
        <dbReference type="Pfam" id="PF08125"/>
    </source>
</evidence>
<keyword evidence="1" id="KW-0560">Oxidoreductase</keyword>
<dbReference type="InterPro" id="IPR013118">
    <property type="entry name" value="Mannitol_DH_C"/>
</dbReference>
<dbReference type="InterPro" id="IPR008927">
    <property type="entry name" value="6-PGluconate_DH-like_C_sf"/>
</dbReference>
<name>A0A4R6RNP0_9HYPH</name>
<dbReference type="AlphaFoldDB" id="A0A4R6RNP0"/>
<dbReference type="SUPFAM" id="SSF51735">
    <property type="entry name" value="NAD(P)-binding Rossmann-fold domains"/>
    <property type="match status" value="1"/>
</dbReference>
<evidence type="ECO:0000313" key="6">
    <source>
        <dbReference type="Proteomes" id="UP000294547"/>
    </source>
</evidence>